<dbReference type="AlphaFoldDB" id="A0AAD8KRT7"/>
<keyword evidence="3" id="KW-1185">Reference proteome</keyword>
<proteinExistence type="predicted"/>
<protein>
    <submittedName>
        <fullName evidence="2">Uncharacterized protein</fullName>
    </submittedName>
</protein>
<reference evidence="2" key="1">
    <citation type="journal article" date="2023" name="bioRxiv">
        <title>Improved chromosome-level genome assembly for marigold (Tagetes erecta).</title>
        <authorList>
            <person name="Jiang F."/>
            <person name="Yuan L."/>
            <person name="Wang S."/>
            <person name="Wang H."/>
            <person name="Xu D."/>
            <person name="Wang A."/>
            <person name="Fan W."/>
        </authorList>
    </citation>
    <scope>NUCLEOTIDE SEQUENCE</scope>
    <source>
        <strain evidence="2">WSJ</strain>
        <tissue evidence="2">Leaf</tissue>
    </source>
</reference>
<organism evidence="2 3">
    <name type="scientific">Tagetes erecta</name>
    <name type="common">African marigold</name>
    <dbReference type="NCBI Taxonomy" id="13708"/>
    <lineage>
        <taxon>Eukaryota</taxon>
        <taxon>Viridiplantae</taxon>
        <taxon>Streptophyta</taxon>
        <taxon>Embryophyta</taxon>
        <taxon>Tracheophyta</taxon>
        <taxon>Spermatophyta</taxon>
        <taxon>Magnoliopsida</taxon>
        <taxon>eudicotyledons</taxon>
        <taxon>Gunneridae</taxon>
        <taxon>Pentapetalae</taxon>
        <taxon>asterids</taxon>
        <taxon>campanulids</taxon>
        <taxon>Asterales</taxon>
        <taxon>Asteraceae</taxon>
        <taxon>Asteroideae</taxon>
        <taxon>Heliantheae alliance</taxon>
        <taxon>Tageteae</taxon>
        <taxon>Tagetes</taxon>
    </lineage>
</organism>
<comment type="caution">
    <text evidence="2">The sequence shown here is derived from an EMBL/GenBank/DDBJ whole genome shotgun (WGS) entry which is preliminary data.</text>
</comment>
<sequence length="81" mass="8826">MVKTSLKIVFVIAIVYLCVSGSFGLADKGLAEKGMLLVKKEHNGVDIKQMICDPYGKCEDCCLLGIVFCCDVQLRKGLQSP</sequence>
<evidence type="ECO:0000256" key="1">
    <source>
        <dbReference type="SAM" id="Phobius"/>
    </source>
</evidence>
<keyword evidence="1" id="KW-1133">Transmembrane helix</keyword>
<dbReference type="Proteomes" id="UP001229421">
    <property type="component" value="Unassembled WGS sequence"/>
</dbReference>
<evidence type="ECO:0000313" key="2">
    <source>
        <dbReference type="EMBL" id="KAK1427569.1"/>
    </source>
</evidence>
<keyword evidence="1" id="KW-0472">Membrane</keyword>
<gene>
    <name evidence="2" type="ORF">QVD17_16257</name>
</gene>
<keyword evidence="1" id="KW-0812">Transmembrane</keyword>
<accession>A0AAD8KRT7</accession>
<name>A0AAD8KRT7_TARER</name>
<dbReference type="EMBL" id="JAUHHV010000004">
    <property type="protein sequence ID" value="KAK1427569.1"/>
    <property type="molecule type" value="Genomic_DNA"/>
</dbReference>
<evidence type="ECO:0000313" key="3">
    <source>
        <dbReference type="Proteomes" id="UP001229421"/>
    </source>
</evidence>
<feature type="transmembrane region" description="Helical" evidence="1">
    <location>
        <begin position="6"/>
        <end position="26"/>
    </location>
</feature>